<organism evidence="2 3">
    <name type="scientific">Clostridium gasigenes</name>
    <dbReference type="NCBI Taxonomy" id="94869"/>
    <lineage>
        <taxon>Bacteria</taxon>
        <taxon>Bacillati</taxon>
        <taxon>Bacillota</taxon>
        <taxon>Clostridia</taxon>
        <taxon>Eubacteriales</taxon>
        <taxon>Clostridiaceae</taxon>
        <taxon>Clostridium</taxon>
    </lineage>
</organism>
<dbReference type="InterPro" id="IPR052018">
    <property type="entry name" value="PHP_domain"/>
</dbReference>
<dbReference type="Pfam" id="PF02811">
    <property type="entry name" value="PHP"/>
    <property type="match status" value="1"/>
</dbReference>
<feature type="domain" description="Polymerase/histidinol phosphatase N-terminal" evidence="1">
    <location>
        <begin position="5"/>
        <end position="70"/>
    </location>
</feature>
<dbReference type="Gene3D" id="3.20.20.140">
    <property type="entry name" value="Metal-dependent hydrolases"/>
    <property type="match status" value="1"/>
</dbReference>
<dbReference type="InterPro" id="IPR003141">
    <property type="entry name" value="Pol/His_phosphatase_N"/>
</dbReference>
<dbReference type="InterPro" id="IPR016195">
    <property type="entry name" value="Pol/histidinol_Pase-like"/>
</dbReference>
<sequence length="248" mass="28191">MYTKGDFHIHTTKSDGDYTPTEIIMFAKESNVDTISITDHKTMSGVEEAIKAGEWLGVNVIPGIELSTRFNGKKVHILGYFTNEIYKDKDFISALRYAKKGNIKLLETLIGYEVDVRKDLEKNKITTQTGIDLLKYFGGSVVLAHPIRLKDGMLAPLLEMNFDGIEALYPENTVDQNELYKGIAREKGWFYTAGSDFHSDSKTHRHHGLIGQVYLNNYEIEKFTIKLKNNENTCLGQACINNQNPRQY</sequence>
<dbReference type="Proteomes" id="UP000585258">
    <property type="component" value="Unassembled WGS sequence"/>
</dbReference>
<dbReference type="GO" id="GO:0004534">
    <property type="term" value="F:5'-3' RNA exonuclease activity"/>
    <property type="evidence" value="ECO:0007669"/>
    <property type="project" value="TreeGrafter"/>
</dbReference>
<dbReference type="InterPro" id="IPR004013">
    <property type="entry name" value="PHP_dom"/>
</dbReference>
<name>A0A7X0SEI4_9CLOT</name>
<accession>A0A7X0SEI4</accession>
<dbReference type="RefSeq" id="WP_185164357.1">
    <property type="nucleotide sequence ID" value="NZ_JACKWY010000004.1"/>
</dbReference>
<dbReference type="SMART" id="SM00481">
    <property type="entry name" value="POLIIIAc"/>
    <property type="match status" value="1"/>
</dbReference>
<dbReference type="AlphaFoldDB" id="A0A7X0SEI4"/>
<gene>
    <name evidence="2" type="ORF">H7E68_09155</name>
</gene>
<evidence type="ECO:0000259" key="1">
    <source>
        <dbReference type="SMART" id="SM00481"/>
    </source>
</evidence>
<dbReference type="EMBL" id="JACKWY010000004">
    <property type="protein sequence ID" value="MBB6714893.1"/>
    <property type="molecule type" value="Genomic_DNA"/>
</dbReference>
<dbReference type="GO" id="GO:0035312">
    <property type="term" value="F:5'-3' DNA exonuclease activity"/>
    <property type="evidence" value="ECO:0007669"/>
    <property type="project" value="TreeGrafter"/>
</dbReference>
<dbReference type="PANTHER" id="PTHR42924:SF3">
    <property type="entry name" value="POLYMERASE_HISTIDINOL PHOSPHATASE N-TERMINAL DOMAIN-CONTAINING PROTEIN"/>
    <property type="match status" value="1"/>
</dbReference>
<evidence type="ECO:0000313" key="3">
    <source>
        <dbReference type="Proteomes" id="UP000585258"/>
    </source>
</evidence>
<evidence type="ECO:0000313" key="2">
    <source>
        <dbReference type="EMBL" id="MBB6714893.1"/>
    </source>
</evidence>
<dbReference type="CDD" id="cd07438">
    <property type="entry name" value="PHP_HisPPase_AMP"/>
    <property type="match status" value="1"/>
</dbReference>
<dbReference type="SUPFAM" id="SSF89550">
    <property type="entry name" value="PHP domain-like"/>
    <property type="match status" value="1"/>
</dbReference>
<proteinExistence type="predicted"/>
<reference evidence="2 3" key="1">
    <citation type="submission" date="2020-08" db="EMBL/GenBank/DDBJ databases">
        <title>Clostridia isolated from Swiss meat.</title>
        <authorList>
            <person name="Wambui J."/>
            <person name="Stevens M.J.A."/>
            <person name="Stephan R."/>
        </authorList>
    </citation>
    <scope>NUCLEOTIDE SEQUENCE [LARGE SCALE GENOMIC DNA]</scope>
    <source>
        <strain evidence="2 3">CM001</strain>
    </source>
</reference>
<dbReference type="PANTHER" id="PTHR42924">
    <property type="entry name" value="EXONUCLEASE"/>
    <property type="match status" value="1"/>
</dbReference>
<comment type="caution">
    <text evidence="2">The sequence shown here is derived from an EMBL/GenBank/DDBJ whole genome shotgun (WGS) entry which is preliminary data.</text>
</comment>
<protein>
    <submittedName>
        <fullName evidence="2">PHP domain-containing protein</fullName>
    </submittedName>
</protein>